<accession>A0A9X0CPH3</accession>
<protein>
    <submittedName>
        <fullName evidence="1">Uncharacterized protein</fullName>
    </submittedName>
</protein>
<dbReference type="OrthoDB" id="5990108at2759"/>
<keyword evidence="2" id="KW-1185">Reference proteome</keyword>
<organism evidence="1 2">
    <name type="scientific">Desmophyllum pertusum</name>
    <dbReference type="NCBI Taxonomy" id="174260"/>
    <lineage>
        <taxon>Eukaryota</taxon>
        <taxon>Metazoa</taxon>
        <taxon>Cnidaria</taxon>
        <taxon>Anthozoa</taxon>
        <taxon>Hexacorallia</taxon>
        <taxon>Scleractinia</taxon>
        <taxon>Caryophylliina</taxon>
        <taxon>Caryophylliidae</taxon>
        <taxon>Desmophyllum</taxon>
    </lineage>
</organism>
<gene>
    <name evidence="1" type="ORF">OS493_026921</name>
</gene>
<sequence length="164" mass="18764">MTATLKEAKQAREMFSNLDGNGAREFKMIVYPFLDAFQSANVLLAKTNIEMAIHLNDTNNFYFIGETARARLDERALNTTFHLNEVKLDGTVALNLRQELQKGIPDMYAVIKSEVRVLDIPSGEASPNTFDDLFRGKVPRRMVMGLLHNKPYNEDPQYDSFFFH</sequence>
<reference evidence="1" key="1">
    <citation type="submission" date="2023-01" db="EMBL/GenBank/DDBJ databases">
        <title>Genome assembly of the deep-sea coral Lophelia pertusa.</title>
        <authorList>
            <person name="Herrera S."/>
            <person name="Cordes E."/>
        </authorList>
    </citation>
    <scope>NUCLEOTIDE SEQUENCE</scope>
    <source>
        <strain evidence="1">USNM1676648</strain>
        <tissue evidence="1">Polyp</tissue>
    </source>
</reference>
<name>A0A9X0CPH3_9CNID</name>
<evidence type="ECO:0000313" key="2">
    <source>
        <dbReference type="Proteomes" id="UP001163046"/>
    </source>
</evidence>
<dbReference type="Proteomes" id="UP001163046">
    <property type="component" value="Unassembled WGS sequence"/>
</dbReference>
<comment type="caution">
    <text evidence="1">The sequence shown here is derived from an EMBL/GenBank/DDBJ whole genome shotgun (WGS) entry which is preliminary data.</text>
</comment>
<dbReference type="AlphaFoldDB" id="A0A9X0CPH3"/>
<dbReference type="EMBL" id="MU826849">
    <property type="protein sequence ID" value="KAJ7371277.1"/>
    <property type="molecule type" value="Genomic_DNA"/>
</dbReference>
<evidence type="ECO:0000313" key="1">
    <source>
        <dbReference type="EMBL" id="KAJ7371277.1"/>
    </source>
</evidence>
<proteinExistence type="predicted"/>